<feature type="transmembrane region" description="Helical" evidence="1">
    <location>
        <begin position="58"/>
        <end position="77"/>
    </location>
</feature>
<keyword evidence="1" id="KW-1133">Transmembrane helix</keyword>
<organism evidence="2 3">
    <name type="scientific">Legionella nautarum</name>
    <dbReference type="NCBI Taxonomy" id="45070"/>
    <lineage>
        <taxon>Bacteria</taxon>
        <taxon>Pseudomonadati</taxon>
        <taxon>Pseudomonadota</taxon>
        <taxon>Gammaproteobacteria</taxon>
        <taxon>Legionellales</taxon>
        <taxon>Legionellaceae</taxon>
        <taxon>Legionella</taxon>
    </lineage>
</organism>
<protein>
    <submittedName>
        <fullName evidence="2">Uncharacterized protein</fullName>
    </submittedName>
</protein>
<proteinExistence type="predicted"/>
<dbReference type="EMBL" id="LNYO01000005">
    <property type="protein sequence ID" value="KTD38643.1"/>
    <property type="molecule type" value="Genomic_DNA"/>
</dbReference>
<dbReference type="RefSeq" id="WP_133134952.1">
    <property type="nucleotide sequence ID" value="NZ_CAAAIF010000020.1"/>
</dbReference>
<gene>
    <name evidence="2" type="ORF">Lnau_0453</name>
</gene>
<evidence type="ECO:0000313" key="2">
    <source>
        <dbReference type="EMBL" id="KTD38643.1"/>
    </source>
</evidence>
<keyword evidence="3" id="KW-1185">Reference proteome</keyword>
<dbReference type="STRING" id="45070.Lnau_0453"/>
<evidence type="ECO:0000313" key="3">
    <source>
        <dbReference type="Proteomes" id="UP000054725"/>
    </source>
</evidence>
<keyword evidence="1" id="KW-0472">Membrane</keyword>
<dbReference type="Proteomes" id="UP000054725">
    <property type="component" value="Unassembled WGS sequence"/>
</dbReference>
<accession>A0A0W0X241</accession>
<evidence type="ECO:0000256" key="1">
    <source>
        <dbReference type="SAM" id="Phobius"/>
    </source>
</evidence>
<dbReference type="AlphaFoldDB" id="A0A0W0X241"/>
<name>A0A0W0X241_9GAMM</name>
<sequence>MRDAKEVGRRVAHRFSRFFMWMGSSQTNERPQAEFQIGANEHDTINNENHLGYVDSSLLVSICGGLVCGGFASVILYRPG</sequence>
<reference evidence="2 3" key="1">
    <citation type="submission" date="2015-11" db="EMBL/GenBank/DDBJ databases">
        <title>Genomic analysis of 38 Legionella species identifies large and diverse effector repertoires.</title>
        <authorList>
            <person name="Burstein D."/>
            <person name="Amaro F."/>
            <person name="Zusman T."/>
            <person name="Lifshitz Z."/>
            <person name="Cohen O."/>
            <person name="Gilbert J.A."/>
            <person name="Pupko T."/>
            <person name="Shuman H.A."/>
            <person name="Segal G."/>
        </authorList>
    </citation>
    <scope>NUCLEOTIDE SEQUENCE [LARGE SCALE GENOMIC DNA]</scope>
    <source>
        <strain evidence="2 3">ATCC 49506</strain>
    </source>
</reference>
<keyword evidence="1" id="KW-0812">Transmembrane</keyword>
<comment type="caution">
    <text evidence="2">The sequence shown here is derived from an EMBL/GenBank/DDBJ whole genome shotgun (WGS) entry which is preliminary data.</text>
</comment>